<name>A0A426Z5W2_ENSVE</name>
<dbReference type="EMBL" id="AMZH03008245">
    <property type="protein sequence ID" value="RRT59362.1"/>
    <property type="molecule type" value="Genomic_DNA"/>
</dbReference>
<organism evidence="1 2">
    <name type="scientific">Ensete ventricosum</name>
    <name type="common">Abyssinian banana</name>
    <name type="synonym">Musa ensete</name>
    <dbReference type="NCBI Taxonomy" id="4639"/>
    <lineage>
        <taxon>Eukaryota</taxon>
        <taxon>Viridiplantae</taxon>
        <taxon>Streptophyta</taxon>
        <taxon>Embryophyta</taxon>
        <taxon>Tracheophyta</taxon>
        <taxon>Spermatophyta</taxon>
        <taxon>Magnoliopsida</taxon>
        <taxon>Liliopsida</taxon>
        <taxon>Zingiberales</taxon>
        <taxon>Musaceae</taxon>
        <taxon>Ensete</taxon>
    </lineage>
</organism>
<evidence type="ECO:0000313" key="1">
    <source>
        <dbReference type="EMBL" id="RRT59362.1"/>
    </source>
</evidence>
<comment type="caution">
    <text evidence="1">The sequence shown here is derived from an EMBL/GenBank/DDBJ whole genome shotgun (WGS) entry which is preliminary data.</text>
</comment>
<proteinExistence type="predicted"/>
<reference evidence="1 2" key="1">
    <citation type="journal article" date="2014" name="Agronomy (Basel)">
        <title>A Draft Genome Sequence for Ensete ventricosum, the Drought-Tolerant Tree Against Hunger.</title>
        <authorList>
            <person name="Harrison J."/>
            <person name="Moore K.A."/>
            <person name="Paszkiewicz K."/>
            <person name="Jones T."/>
            <person name="Grant M."/>
            <person name="Ambacheew D."/>
            <person name="Muzemil S."/>
            <person name="Studholme D.J."/>
        </authorList>
    </citation>
    <scope>NUCLEOTIDE SEQUENCE [LARGE SCALE GENOMIC DNA]</scope>
</reference>
<dbReference type="AlphaFoldDB" id="A0A426Z5W2"/>
<sequence>MRAWEDWSTAAWNKQQQSRNRVVGASGRRRVKQCPHQVLPPVDPVRVVAGPGDRVHEQVTGMARVSPLPVHPGARRSRLQRRLRRPLEEAVVKRVGDDAGQHACQVDHHGVDPDVAVGRLQRLRLRPVRGLVEGPRALSRALGRRIGHPDVDSVGLPDGTVPASPAHAETLDRDVFGREHQRDPALLRTGLGRQLWDLGRLEGLAHGTLAVRHLVGRHNFSLLLPLPSFLQVNPVDGVPPLGDRRR</sequence>
<evidence type="ECO:0000313" key="2">
    <source>
        <dbReference type="Proteomes" id="UP000287651"/>
    </source>
</evidence>
<gene>
    <name evidence="1" type="ORF">B296_00042322</name>
</gene>
<dbReference type="Proteomes" id="UP000287651">
    <property type="component" value="Unassembled WGS sequence"/>
</dbReference>
<protein>
    <submittedName>
        <fullName evidence="1">Uncharacterized protein</fullName>
    </submittedName>
</protein>
<accession>A0A426Z5W2</accession>